<name>A0ABU1J925_9MICC</name>
<feature type="region of interest" description="Disordered" evidence="1">
    <location>
        <begin position="1"/>
        <end position="33"/>
    </location>
</feature>
<evidence type="ECO:0000313" key="2">
    <source>
        <dbReference type="EMBL" id="MDR6268873.1"/>
    </source>
</evidence>
<accession>A0ABU1J925</accession>
<evidence type="ECO:0000256" key="1">
    <source>
        <dbReference type="SAM" id="MobiDB-lite"/>
    </source>
</evidence>
<protein>
    <submittedName>
        <fullName evidence="2">Uncharacterized protein</fullName>
    </submittedName>
</protein>
<dbReference type="Proteomes" id="UP001185069">
    <property type="component" value="Unassembled WGS sequence"/>
</dbReference>
<dbReference type="EMBL" id="JAVDQF010000001">
    <property type="protein sequence ID" value="MDR6268873.1"/>
    <property type="molecule type" value="Genomic_DNA"/>
</dbReference>
<comment type="caution">
    <text evidence="2">The sequence shown here is derived from an EMBL/GenBank/DDBJ whole genome shotgun (WGS) entry which is preliminary data.</text>
</comment>
<evidence type="ECO:0000313" key="3">
    <source>
        <dbReference type="Proteomes" id="UP001185069"/>
    </source>
</evidence>
<feature type="compositionally biased region" description="Polar residues" evidence="1">
    <location>
        <begin position="219"/>
        <end position="230"/>
    </location>
</feature>
<feature type="region of interest" description="Disordered" evidence="1">
    <location>
        <begin position="216"/>
        <end position="238"/>
    </location>
</feature>
<organism evidence="2 3">
    <name type="scientific">Arthrobacter russicus</name>
    <dbReference type="NCBI Taxonomy" id="172040"/>
    <lineage>
        <taxon>Bacteria</taxon>
        <taxon>Bacillati</taxon>
        <taxon>Actinomycetota</taxon>
        <taxon>Actinomycetes</taxon>
        <taxon>Micrococcales</taxon>
        <taxon>Micrococcaceae</taxon>
        <taxon>Arthrobacter</taxon>
    </lineage>
</organism>
<dbReference type="RefSeq" id="WP_309796781.1">
    <property type="nucleotide sequence ID" value="NZ_BAAAHY010000006.1"/>
</dbReference>
<keyword evidence="3" id="KW-1185">Reference proteome</keyword>
<reference evidence="2 3" key="1">
    <citation type="submission" date="2023-07" db="EMBL/GenBank/DDBJ databases">
        <title>Sequencing the genomes of 1000 actinobacteria strains.</title>
        <authorList>
            <person name="Klenk H.-P."/>
        </authorList>
    </citation>
    <scope>NUCLEOTIDE SEQUENCE [LARGE SCALE GENOMIC DNA]</scope>
    <source>
        <strain evidence="2 3">DSM 14555</strain>
    </source>
</reference>
<sequence length="405" mass="43934">MANTKSPAVASKEPASEINDTSGSSSRKKRTVRPFPATSFKEALFLAQAIQKHGAGQRTRRLTLFEALDRSPDSGPTRKLITSSVQYGITTGGYSAEWLDLTPTGKIASNPTAPDRARLEASLDLAIIKVSSFNSIYEKYSGSRLPTAEVLRDAARESEVDESIVAECVETFLANARELGLIRTIGGSEHLVTVEAAIEALKDTEPEELVVSGADDTQIAPTSEAPPTSRTARKGSPADGLEDVCFVISPIGNADSEERKHADLMLSALFEPALAELGLRTVRADGIAKPGLITGQVMDHVARAALVIADLSFGNPNVYYELALRHATRKPIVQIIRTSDILPFDVGQYRTVHIDMTDIYTLVPQIDLHRQEITRQCRAALEEGATSESPLSQFYPQFWDQISVG</sequence>
<proteinExistence type="predicted"/>
<gene>
    <name evidence="2" type="ORF">JOE69_001111</name>
</gene>